<proteinExistence type="inferred from homology"/>
<comment type="catalytic activity">
    <reaction evidence="12">
        <text>oxaloacetate + H(+) = pyruvate + CO2</text>
        <dbReference type="Rhea" id="RHEA:15641"/>
        <dbReference type="ChEBI" id="CHEBI:15361"/>
        <dbReference type="ChEBI" id="CHEBI:15378"/>
        <dbReference type="ChEBI" id="CHEBI:16452"/>
        <dbReference type="ChEBI" id="CHEBI:16526"/>
        <dbReference type="EC" id="4.1.1.112"/>
    </reaction>
</comment>
<dbReference type="SUPFAM" id="SSF89562">
    <property type="entry name" value="RraA-like"/>
    <property type="match status" value="1"/>
</dbReference>
<evidence type="ECO:0000256" key="10">
    <source>
        <dbReference type="ARBA" id="ARBA00030169"/>
    </source>
</evidence>
<dbReference type="EMBL" id="CP095071">
    <property type="protein sequence ID" value="UOQ86971.1"/>
    <property type="molecule type" value="Genomic_DNA"/>
</dbReference>
<dbReference type="InterPro" id="IPR005493">
    <property type="entry name" value="RraA/RraA-like"/>
</dbReference>
<evidence type="ECO:0000256" key="11">
    <source>
        <dbReference type="ARBA" id="ARBA00032305"/>
    </source>
</evidence>
<dbReference type="Pfam" id="PF03737">
    <property type="entry name" value="RraA-like"/>
    <property type="match status" value="1"/>
</dbReference>
<comment type="cofactor">
    <cofactor evidence="2">
        <name>a divalent metal cation</name>
        <dbReference type="ChEBI" id="CHEBI:60240"/>
    </cofactor>
</comment>
<comment type="catalytic activity">
    <reaction evidence="1">
        <text>4-hydroxy-4-methyl-2-oxoglutarate = 2 pyruvate</text>
        <dbReference type="Rhea" id="RHEA:22748"/>
        <dbReference type="ChEBI" id="CHEBI:15361"/>
        <dbReference type="ChEBI" id="CHEBI:58276"/>
        <dbReference type="EC" id="4.1.3.17"/>
    </reaction>
</comment>
<evidence type="ECO:0000256" key="1">
    <source>
        <dbReference type="ARBA" id="ARBA00001342"/>
    </source>
</evidence>
<reference evidence="13 14" key="1">
    <citation type="submission" date="2022-04" db="EMBL/GenBank/DDBJ databases">
        <title>Gracilibacillus sp. isolated from saltern.</title>
        <authorList>
            <person name="Won M."/>
            <person name="Lee C.-M."/>
            <person name="Woen H.-Y."/>
            <person name="Kwon S.-W."/>
        </authorList>
    </citation>
    <scope>NUCLEOTIDE SEQUENCE [LARGE SCALE GENOMIC DNA]</scope>
    <source>
        <strain evidence="13 14">SSPM10-3</strain>
    </source>
</reference>
<keyword evidence="14" id="KW-1185">Reference proteome</keyword>
<dbReference type="NCBIfam" id="NF004850">
    <property type="entry name" value="PRK06201.1"/>
    <property type="match status" value="1"/>
</dbReference>
<evidence type="ECO:0000313" key="13">
    <source>
        <dbReference type="EMBL" id="UOQ86971.1"/>
    </source>
</evidence>
<sequence length="225" mass="24297">METLGFRILTRESKVSPAMVQKFENVVTPHVSDNMNRMFSGGSGLSAYYQKGKLLGAALTIKTRPGDNLMVHKAIDLAEHGDVLVVDAGGDTTNAIVGEIMLELSKKKGISGFVINGAIRDSAAFRNGDFPVYAKGVTHRGPYKDGPGEINVPVSIDGMVIHPGDLILGDEDGVVAIPQALTADILDQVKSQEKKEWETFQAIENGSVDRSWIDATLKNKGCEWK</sequence>
<evidence type="ECO:0000256" key="3">
    <source>
        <dbReference type="ARBA" id="ARBA00008621"/>
    </source>
</evidence>
<gene>
    <name evidence="13" type="ORF">MUN87_08850</name>
</gene>
<dbReference type="Proteomes" id="UP000831537">
    <property type="component" value="Chromosome"/>
</dbReference>
<evidence type="ECO:0000256" key="5">
    <source>
        <dbReference type="ARBA" id="ARBA00012213"/>
    </source>
</evidence>
<evidence type="ECO:0000256" key="4">
    <source>
        <dbReference type="ARBA" id="ARBA00011233"/>
    </source>
</evidence>
<comment type="subunit">
    <text evidence="4">Homotrimer.</text>
</comment>
<evidence type="ECO:0000256" key="9">
    <source>
        <dbReference type="ARBA" id="ARBA00029596"/>
    </source>
</evidence>
<dbReference type="EC" id="4.1.3.17" evidence="5"/>
<dbReference type="CDD" id="cd16841">
    <property type="entry name" value="RraA_family"/>
    <property type="match status" value="1"/>
</dbReference>
<evidence type="ECO:0000256" key="6">
    <source>
        <dbReference type="ARBA" id="ARBA00012947"/>
    </source>
</evidence>
<protein>
    <recommendedName>
        <fullName evidence="7">Putative 4-hydroxy-4-methyl-2-oxoglutarate aldolase</fullName>
        <ecNumber evidence="6">4.1.1.112</ecNumber>
        <ecNumber evidence="5">4.1.3.17</ecNumber>
    </recommendedName>
    <alternativeName>
        <fullName evidence="11">Oxaloacetate decarboxylase</fullName>
    </alternativeName>
    <alternativeName>
        <fullName evidence="9">Regulator of ribonuclease activity homolog</fullName>
    </alternativeName>
    <alternativeName>
        <fullName evidence="10">RraA-like protein</fullName>
    </alternativeName>
</protein>
<dbReference type="EC" id="4.1.1.112" evidence="6"/>
<evidence type="ECO:0000256" key="12">
    <source>
        <dbReference type="ARBA" id="ARBA00047973"/>
    </source>
</evidence>
<name>A0ABY4GRZ7_9BACI</name>
<evidence type="ECO:0000256" key="2">
    <source>
        <dbReference type="ARBA" id="ARBA00001968"/>
    </source>
</evidence>
<dbReference type="InterPro" id="IPR036704">
    <property type="entry name" value="RraA/RraA-like_sf"/>
</dbReference>
<evidence type="ECO:0000313" key="14">
    <source>
        <dbReference type="Proteomes" id="UP000831537"/>
    </source>
</evidence>
<comment type="similarity">
    <text evidence="3">Belongs to the class II aldolase/RraA-like family.</text>
</comment>
<dbReference type="PANTHER" id="PTHR33254">
    <property type="entry name" value="4-HYDROXY-4-METHYL-2-OXOGLUTARATE ALDOLASE 3-RELATED"/>
    <property type="match status" value="1"/>
</dbReference>
<comment type="function">
    <text evidence="8">Catalyzes the aldol cleavage of 4-hydroxy-4-methyl-2-oxoglutarate (HMG) into 2 molecules of pyruvate. Also contains a secondary oxaloacetate (OAA) decarboxylase activity due to the common pyruvate enolate transition state formed following C-C bond cleavage in the retro-aldol and decarboxylation reactions.</text>
</comment>
<dbReference type="PANTHER" id="PTHR33254:SF4">
    <property type="entry name" value="4-HYDROXY-4-METHYL-2-OXOGLUTARATE ALDOLASE 3-RELATED"/>
    <property type="match status" value="1"/>
</dbReference>
<organism evidence="13 14">
    <name type="scientific">Gracilibacillus salinarum</name>
    <dbReference type="NCBI Taxonomy" id="2932255"/>
    <lineage>
        <taxon>Bacteria</taxon>
        <taxon>Bacillati</taxon>
        <taxon>Bacillota</taxon>
        <taxon>Bacilli</taxon>
        <taxon>Bacillales</taxon>
        <taxon>Bacillaceae</taxon>
        <taxon>Gracilibacillus</taxon>
    </lineage>
</organism>
<dbReference type="Gene3D" id="3.50.30.40">
    <property type="entry name" value="Ribonuclease E inhibitor RraA/RraA-like"/>
    <property type="match status" value="1"/>
</dbReference>
<evidence type="ECO:0000256" key="8">
    <source>
        <dbReference type="ARBA" id="ARBA00025046"/>
    </source>
</evidence>
<dbReference type="RefSeq" id="WP_244747386.1">
    <property type="nucleotide sequence ID" value="NZ_CP095071.1"/>
</dbReference>
<accession>A0ABY4GRZ7</accession>
<evidence type="ECO:0000256" key="7">
    <source>
        <dbReference type="ARBA" id="ARBA00016549"/>
    </source>
</evidence>